<protein>
    <recommendedName>
        <fullName evidence="2">N-acetyltransferase domain-containing protein</fullName>
    </recommendedName>
</protein>
<proteinExistence type="predicted"/>
<comment type="caution">
    <text evidence="1">The sequence shown here is derived from an EMBL/GenBank/DDBJ whole genome shotgun (WGS) entry which is preliminary data.</text>
</comment>
<accession>A0A0F8YQD2</accession>
<dbReference type="Gene3D" id="3.40.630.30">
    <property type="match status" value="1"/>
</dbReference>
<reference evidence="1" key="1">
    <citation type="journal article" date="2015" name="Nature">
        <title>Complex archaea that bridge the gap between prokaryotes and eukaryotes.</title>
        <authorList>
            <person name="Spang A."/>
            <person name="Saw J.H."/>
            <person name="Jorgensen S.L."/>
            <person name="Zaremba-Niedzwiedzka K."/>
            <person name="Martijn J."/>
            <person name="Lind A.E."/>
            <person name="van Eijk R."/>
            <person name="Schleper C."/>
            <person name="Guy L."/>
            <person name="Ettema T.J."/>
        </authorList>
    </citation>
    <scope>NUCLEOTIDE SEQUENCE</scope>
</reference>
<dbReference type="InterPro" id="IPR016181">
    <property type="entry name" value="Acyl_CoA_acyltransferase"/>
</dbReference>
<sequence>LLGVSYVDLYFNAVHPDYKRRGCATKMLDEMFLKAHKANVKRFRVRIKIDNKEANSFWNHYRVKPFAIRGDYYLYDVDIKDVMSMTTLSTWMAKHKLHEPIPERSMKRYIRTGAKML</sequence>
<feature type="non-terminal residue" evidence="1">
    <location>
        <position position="1"/>
    </location>
</feature>
<organism evidence="1">
    <name type="scientific">marine sediment metagenome</name>
    <dbReference type="NCBI Taxonomy" id="412755"/>
    <lineage>
        <taxon>unclassified sequences</taxon>
        <taxon>metagenomes</taxon>
        <taxon>ecological metagenomes</taxon>
    </lineage>
</organism>
<dbReference type="EMBL" id="LAZR01052157">
    <property type="protein sequence ID" value="KKK83582.1"/>
    <property type="molecule type" value="Genomic_DNA"/>
</dbReference>
<name>A0A0F8YQD2_9ZZZZ</name>
<evidence type="ECO:0000313" key="1">
    <source>
        <dbReference type="EMBL" id="KKK83582.1"/>
    </source>
</evidence>
<dbReference type="SUPFAM" id="SSF55729">
    <property type="entry name" value="Acyl-CoA N-acyltransferases (Nat)"/>
    <property type="match status" value="1"/>
</dbReference>
<dbReference type="AlphaFoldDB" id="A0A0F8YQD2"/>
<dbReference type="CDD" id="cd04301">
    <property type="entry name" value="NAT_SF"/>
    <property type="match status" value="1"/>
</dbReference>
<evidence type="ECO:0008006" key="2">
    <source>
        <dbReference type="Google" id="ProtNLM"/>
    </source>
</evidence>
<gene>
    <name evidence="1" type="ORF">LCGC14_2791920</name>
</gene>